<comment type="caution">
    <text evidence="1">The sequence shown here is derived from an EMBL/GenBank/DDBJ whole genome shotgun (WGS) entry which is preliminary data.</text>
</comment>
<protein>
    <submittedName>
        <fullName evidence="1">Uncharacterized protein</fullName>
    </submittedName>
</protein>
<evidence type="ECO:0000313" key="2">
    <source>
        <dbReference type="Proteomes" id="UP000765509"/>
    </source>
</evidence>
<reference evidence="1" key="1">
    <citation type="submission" date="2021-03" db="EMBL/GenBank/DDBJ databases">
        <title>Draft genome sequence of rust myrtle Austropuccinia psidii MF-1, a brazilian biotype.</title>
        <authorList>
            <person name="Quecine M.C."/>
            <person name="Pachon D.M.R."/>
            <person name="Bonatelli M.L."/>
            <person name="Correr F.H."/>
            <person name="Franceschini L.M."/>
            <person name="Leite T.F."/>
            <person name="Margarido G.R.A."/>
            <person name="Almeida C.A."/>
            <person name="Ferrarezi J.A."/>
            <person name="Labate C.A."/>
        </authorList>
    </citation>
    <scope>NUCLEOTIDE SEQUENCE</scope>
    <source>
        <strain evidence="1">MF-1</strain>
    </source>
</reference>
<dbReference type="Proteomes" id="UP000765509">
    <property type="component" value="Unassembled WGS sequence"/>
</dbReference>
<name>A0A9Q3CGA7_9BASI</name>
<gene>
    <name evidence="1" type="ORF">O181_022330</name>
</gene>
<dbReference type="EMBL" id="AVOT02006864">
    <property type="protein sequence ID" value="MBW0482615.1"/>
    <property type="molecule type" value="Genomic_DNA"/>
</dbReference>
<sequence>MDPGSHQRPPAQLSSILPFTLRGILPFLHAPYTQGCRSGAYMVLYTIMHHFCSEIQWRHFKDPIPSFQIKVPKSNAHFKGGPFNSSVWKYMVAIRRPFKDPNHLALQELGWKFVWDYSKGHSQRLYIISISCQGINYFNIPWTTQLVHTGGNQSTYMYLAQLANSYSTVGIHSHSSNFKMERSVLTQFRQYSQ</sequence>
<proteinExistence type="predicted"/>
<organism evidence="1 2">
    <name type="scientific">Austropuccinia psidii MF-1</name>
    <dbReference type="NCBI Taxonomy" id="1389203"/>
    <lineage>
        <taxon>Eukaryota</taxon>
        <taxon>Fungi</taxon>
        <taxon>Dikarya</taxon>
        <taxon>Basidiomycota</taxon>
        <taxon>Pucciniomycotina</taxon>
        <taxon>Pucciniomycetes</taxon>
        <taxon>Pucciniales</taxon>
        <taxon>Sphaerophragmiaceae</taxon>
        <taxon>Austropuccinia</taxon>
    </lineage>
</organism>
<keyword evidence="2" id="KW-1185">Reference proteome</keyword>
<accession>A0A9Q3CGA7</accession>
<dbReference type="AlphaFoldDB" id="A0A9Q3CGA7"/>
<evidence type="ECO:0000313" key="1">
    <source>
        <dbReference type="EMBL" id="MBW0482615.1"/>
    </source>
</evidence>